<dbReference type="EMBL" id="JBIASD010000026">
    <property type="protein sequence ID" value="MFF3669976.1"/>
    <property type="molecule type" value="Genomic_DNA"/>
</dbReference>
<dbReference type="Proteomes" id="UP001602013">
    <property type="component" value="Unassembled WGS sequence"/>
</dbReference>
<dbReference type="Gene3D" id="3.30.160.240">
    <property type="entry name" value="Rv1738"/>
    <property type="match status" value="1"/>
</dbReference>
<dbReference type="InterPro" id="IPR015057">
    <property type="entry name" value="Rv2632c-like"/>
</dbReference>
<dbReference type="Pfam" id="PF08962">
    <property type="entry name" value="Rv2632c-like"/>
    <property type="match status" value="1"/>
</dbReference>
<proteinExistence type="predicted"/>
<reference evidence="1 2" key="1">
    <citation type="submission" date="2024-10" db="EMBL/GenBank/DDBJ databases">
        <title>The Natural Products Discovery Center: Release of the First 8490 Sequenced Strains for Exploring Actinobacteria Biosynthetic Diversity.</title>
        <authorList>
            <person name="Kalkreuter E."/>
            <person name="Kautsar S.A."/>
            <person name="Yang D."/>
            <person name="Bader C.D."/>
            <person name="Teijaro C.N."/>
            <person name="Fluegel L."/>
            <person name="Davis C.M."/>
            <person name="Simpson J.R."/>
            <person name="Lauterbach L."/>
            <person name="Steele A.D."/>
            <person name="Gui C."/>
            <person name="Meng S."/>
            <person name="Li G."/>
            <person name="Viehrig K."/>
            <person name="Ye F."/>
            <person name="Su P."/>
            <person name="Kiefer A.F."/>
            <person name="Nichols A."/>
            <person name="Cepeda A.J."/>
            <person name="Yan W."/>
            <person name="Fan B."/>
            <person name="Jiang Y."/>
            <person name="Adhikari A."/>
            <person name="Zheng C.-J."/>
            <person name="Schuster L."/>
            <person name="Cowan T.M."/>
            <person name="Smanski M.J."/>
            <person name="Chevrette M.G."/>
            <person name="De Carvalho L.P.S."/>
            <person name="Shen B."/>
        </authorList>
    </citation>
    <scope>NUCLEOTIDE SEQUENCE [LARGE SCALE GENOMIC DNA]</scope>
    <source>
        <strain evidence="1 2">NPDC002173</strain>
    </source>
</reference>
<name>A0ABW6SY85_9ACTN</name>
<sequence length="92" mass="9950">MTDKRWNVVIDISEHGDDTHARAALAVADGVSVSGAGHARRSPDDRLVPEVGDELAAARALARLSHCLYQTALKEMLSRGMAIEEMPGLDQR</sequence>
<organism evidence="1 2">
    <name type="scientific">Microtetraspora malaysiensis</name>
    <dbReference type="NCBI Taxonomy" id="161358"/>
    <lineage>
        <taxon>Bacteria</taxon>
        <taxon>Bacillati</taxon>
        <taxon>Actinomycetota</taxon>
        <taxon>Actinomycetes</taxon>
        <taxon>Streptosporangiales</taxon>
        <taxon>Streptosporangiaceae</taxon>
        <taxon>Microtetraspora</taxon>
    </lineage>
</organism>
<dbReference type="RefSeq" id="WP_387416245.1">
    <property type="nucleotide sequence ID" value="NZ_CP191998.1"/>
</dbReference>
<gene>
    <name evidence="1" type="ORF">ACFYXI_30750</name>
</gene>
<dbReference type="SUPFAM" id="SSF143212">
    <property type="entry name" value="Rv2632c-like"/>
    <property type="match status" value="1"/>
</dbReference>
<comment type="caution">
    <text evidence="1">The sequence shown here is derived from an EMBL/GenBank/DDBJ whole genome shotgun (WGS) entry which is preliminary data.</text>
</comment>
<dbReference type="InterPro" id="IPR038070">
    <property type="entry name" value="Rv2632c-like_sf"/>
</dbReference>
<accession>A0ABW6SY85</accession>
<evidence type="ECO:0000313" key="1">
    <source>
        <dbReference type="EMBL" id="MFF3669976.1"/>
    </source>
</evidence>
<keyword evidence="2" id="KW-1185">Reference proteome</keyword>
<evidence type="ECO:0000313" key="2">
    <source>
        <dbReference type="Proteomes" id="UP001602013"/>
    </source>
</evidence>
<protein>
    <submittedName>
        <fullName evidence="1">DsRBD fold-containing protein</fullName>
    </submittedName>
</protein>